<sequence length="198" mass="21993">MIGERAPATGAENRADYIMSKKVIICSDTGSLNDGLMVQGVPGPGETALSQSPDSPAVILGNRRRFRPLWDSRNRRSACGRMDGRDPCSYSRRHVRVGAAAVFWECLGLLSSSTAPKRGGTRYLFRGGRSMSSRRRAGRQANEIRKGQDHVSVREFGLDDVDPTAMYFSLIQKKKNIFINTGGKLDGFDFYMLERLLK</sequence>
<proteinExistence type="predicted"/>
<organism evidence="1 2">
    <name type="scientific">Aristolochia fimbriata</name>
    <name type="common">White veined hardy Dutchman's pipe vine</name>
    <dbReference type="NCBI Taxonomy" id="158543"/>
    <lineage>
        <taxon>Eukaryota</taxon>
        <taxon>Viridiplantae</taxon>
        <taxon>Streptophyta</taxon>
        <taxon>Embryophyta</taxon>
        <taxon>Tracheophyta</taxon>
        <taxon>Spermatophyta</taxon>
        <taxon>Magnoliopsida</taxon>
        <taxon>Magnoliidae</taxon>
        <taxon>Piperales</taxon>
        <taxon>Aristolochiaceae</taxon>
        <taxon>Aristolochia</taxon>
    </lineage>
</organism>
<keyword evidence="2" id="KW-1185">Reference proteome</keyword>
<dbReference type="EMBL" id="JAINDJ010000004">
    <property type="protein sequence ID" value="KAG9450978.1"/>
    <property type="molecule type" value="Genomic_DNA"/>
</dbReference>
<gene>
    <name evidence="1" type="ORF">H6P81_010943</name>
</gene>
<comment type="caution">
    <text evidence="1">The sequence shown here is derived from an EMBL/GenBank/DDBJ whole genome shotgun (WGS) entry which is preliminary data.</text>
</comment>
<reference evidence="1 2" key="1">
    <citation type="submission" date="2021-07" db="EMBL/GenBank/DDBJ databases">
        <title>The Aristolochia fimbriata genome: insights into angiosperm evolution, floral development and chemical biosynthesis.</title>
        <authorList>
            <person name="Jiao Y."/>
        </authorList>
    </citation>
    <scope>NUCLEOTIDE SEQUENCE [LARGE SCALE GENOMIC DNA]</scope>
    <source>
        <strain evidence="1">IBCAS-2021</strain>
        <tissue evidence="1">Leaf</tissue>
    </source>
</reference>
<dbReference type="Proteomes" id="UP000825729">
    <property type="component" value="Unassembled WGS sequence"/>
</dbReference>
<dbReference type="AlphaFoldDB" id="A0AAV7EUL8"/>
<protein>
    <submittedName>
        <fullName evidence="1">Uncharacterized protein</fullName>
    </submittedName>
</protein>
<evidence type="ECO:0000313" key="2">
    <source>
        <dbReference type="Proteomes" id="UP000825729"/>
    </source>
</evidence>
<accession>A0AAV7EUL8</accession>
<evidence type="ECO:0000313" key="1">
    <source>
        <dbReference type="EMBL" id="KAG9450978.1"/>
    </source>
</evidence>
<name>A0AAV7EUL8_ARIFI</name>